<protein>
    <submittedName>
        <fullName evidence="2">Uncharacterized protein</fullName>
    </submittedName>
</protein>
<feature type="compositionally biased region" description="Basic and acidic residues" evidence="1">
    <location>
        <begin position="111"/>
        <end position="122"/>
    </location>
</feature>
<evidence type="ECO:0000313" key="3">
    <source>
        <dbReference type="Proteomes" id="UP000717634"/>
    </source>
</evidence>
<evidence type="ECO:0000256" key="1">
    <source>
        <dbReference type="SAM" id="MobiDB-lite"/>
    </source>
</evidence>
<reference evidence="2 3" key="1">
    <citation type="submission" date="2020-03" db="EMBL/GenBank/DDBJ databases">
        <title>Genomic Encyclopedia of Type Strains, Phase IV (KMG-V): Genome sequencing to study the core and pangenomes of soil and plant-associated prokaryotes.</title>
        <authorList>
            <person name="Whitman W."/>
        </authorList>
    </citation>
    <scope>NUCLEOTIDE SEQUENCE [LARGE SCALE GENOMIC DNA]</scope>
    <source>
        <strain evidence="2 3">1B</strain>
    </source>
</reference>
<feature type="region of interest" description="Disordered" evidence="1">
    <location>
        <begin position="98"/>
        <end position="138"/>
    </location>
</feature>
<dbReference type="RefSeq" id="WP_168675157.1">
    <property type="nucleotide sequence ID" value="NZ_JAAVTK010000019.1"/>
</dbReference>
<dbReference type="Proteomes" id="UP000717634">
    <property type="component" value="Unassembled WGS sequence"/>
</dbReference>
<sequence>MLHSPHLVTASDLTERHYRLVERGLFPDLIRRLILISDHSVRDIQFRAYESIAISGWDGSIDQAKGSTYVPAGASRWELGTNQDAASKVKSDFEKRNAPASLLTRRGRPKKNADLATSEKNDSVSLAAQSASQPAMPQEAEELVPVDSLNRSQTTLVFVVGREWPGGKEWASSQTVKSEWNAIKVFDATDIHTWLTQHSGIHLWFSRQLGSPVSGTNDIENWWLDWTYTSSLDIQSDWLLVGRSEHRDKLLKWLSSKEEAFPVFGCSAEEARAFIAACIMALSEDERLPLLGRIVIVSREDVWEQLVWEEKKLVLIFDFESTKQDRLCASATRRGHQVILACSQGLTGTEASADVLPAIMPEILQAKLEQLGMPTEIAAFNALMTSQLFTNPDSQSLKWPFLNR</sequence>
<comment type="caution">
    <text evidence="2">The sequence shown here is derived from an EMBL/GenBank/DDBJ whole genome shotgun (WGS) entry which is preliminary data.</text>
</comment>
<evidence type="ECO:0000313" key="2">
    <source>
        <dbReference type="EMBL" id="NKI91595.1"/>
    </source>
</evidence>
<name>A0ABX1HN11_9BACT</name>
<organism evidence="2 3">
    <name type="scientific">Hymenobacter artigasi</name>
    <dbReference type="NCBI Taxonomy" id="2719616"/>
    <lineage>
        <taxon>Bacteria</taxon>
        <taxon>Pseudomonadati</taxon>
        <taxon>Bacteroidota</taxon>
        <taxon>Cytophagia</taxon>
        <taxon>Cytophagales</taxon>
        <taxon>Hymenobacteraceae</taxon>
        <taxon>Hymenobacter</taxon>
    </lineage>
</organism>
<gene>
    <name evidence="2" type="ORF">HBN54_004215</name>
</gene>
<accession>A0ABX1HN11</accession>
<proteinExistence type="predicted"/>
<keyword evidence="3" id="KW-1185">Reference proteome</keyword>
<dbReference type="EMBL" id="JAAVTK010000019">
    <property type="protein sequence ID" value="NKI91595.1"/>
    <property type="molecule type" value="Genomic_DNA"/>
</dbReference>
<feature type="compositionally biased region" description="Low complexity" evidence="1">
    <location>
        <begin position="125"/>
        <end position="138"/>
    </location>
</feature>